<evidence type="ECO:0000313" key="1">
    <source>
        <dbReference type="EMBL" id="NEA23531.1"/>
    </source>
</evidence>
<dbReference type="Proteomes" id="UP000475532">
    <property type="component" value="Unassembled WGS sequence"/>
</dbReference>
<dbReference type="AlphaFoldDB" id="A0A6L9QDH6"/>
<sequence length="65" mass="7565">MKFAPREDFENVLEYAVIPTFDLVVELPEDGGVVLARRTIAPYRNKRALPVRARSSRPRSRPRFH</sequence>
<accession>A0A6L9QDH6</accession>
<evidence type="ECO:0000313" key="2">
    <source>
        <dbReference type="Proteomes" id="UP000475532"/>
    </source>
</evidence>
<dbReference type="RefSeq" id="WP_163056005.1">
    <property type="nucleotide sequence ID" value="NZ_JAAGLI010000345.1"/>
</dbReference>
<organism evidence="1 2">
    <name type="scientific">Actinomadura bangladeshensis</name>
    <dbReference type="NCBI Taxonomy" id="453573"/>
    <lineage>
        <taxon>Bacteria</taxon>
        <taxon>Bacillati</taxon>
        <taxon>Actinomycetota</taxon>
        <taxon>Actinomycetes</taxon>
        <taxon>Streptosporangiales</taxon>
        <taxon>Thermomonosporaceae</taxon>
        <taxon>Actinomadura</taxon>
    </lineage>
</organism>
<gene>
    <name evidence="1" type="ORF">G3I70_13655</name>
</gene>
<dbReference type="EMBL" id="JAAGLI010000345">
    <property type="protein sequence ID" value="NEA23531.1"/>
    <property type="molecule type" value="Genomic_DNA"/>
</dbReference>
<reference evidence="1 2" key="1">
    <citation type="submission" date="2020-01" db="EMBL/GenBank/DDBJ databases">
        <title>Insect and environment-associated Actinomycetes.</title>
        <authorList>
            <person name="Currrie C."/>
            <person name="Chevrette M."/>
            <person name="Carlson C."/>
            <person name="Stubbendieck R."/>
            <person name="Wendt-Pienkowski E."/>
        </authorList>
    </citation>
    <scope>NUCLEOTIDE SEQUENCE [LARGE SCALE GENOMIC DNA]</scope>
    <source>
        <strain evidence="1 2">SID10258</strain>
    </source>
</reference>
<protein>
    <submittedName>
        <fullName evidence="1">Uncharacterized protein</fullName>
    </submittedName>
</protein>
<comment type="caution">
    <text evidence="1">The sequence shown here is derived from an EMBL/GenBank/DDBJ whole genome shotgun (WGS) entry which is preliminary data.</text>
</comment>
<proteinExistence type="predicted"/>
<name>A0A6L9QDH6_9ACTN</name>